<dbReference type="AlphaFoldDB" id="A0A3N0YRR0"/>
<evidence type="ECO:0000313" key="4">
    <source>
        <dbReference type="Proteomes" id="UP000281406"/>
    </source>
</evidence>
<dbReference type="SUPFAM" id="SSF54236">
    <property type="entry name" value="Ubiquitin-like"/>
    <property type="match status" value="1"/>
</dbReference>
<evidence type="ECO:0000256" key="1">
    <source>
        <dbReference type="SAM" id="MobiDB-lite"/>
    </source>
</evidence>
<protein>
    <recommendedName>
        <fullName evidence="2">Ubiquitin-like domain-containing protein</fullName>
    </recommendedName>
</protein>
<gene>
    <name evidence="3" type="ORF">DPX16_4194</name>
</gene>
<proteinExistence type="predicted"/>
<feature type="domain" description="Ubiquitin-like" evidence="2">
    <location>
        <begin position="199"/>
        <end position="257"/>
    </location>
</feature>
<name>A0A3N0YRR0_ANAGA</name>
<reference evidence="3 4" key="1">
    <citation type="submission" date="2018-10" db="EMBL/GenBank/DDBJ databases">
        <title>Genome assembly for a Yunnan-Guizhou Plateau 3E fish, Anabarilius grahami (Regan), and its evolutionary and genetic applications.</title>
        <authorList>
            <person name="Jiang W."/>
        </authorList>
    </citation>
    <scope>NUCLEOTIDE SEQUENCE [LARGE SCALE GENOMIC DNA]</scope>
    <source>
        <strain evidence="3">AG-KIZ</strain>
        <tissue evidence="3">Muscle</tissue>
    </source>
</reference>
<dbReference type="EMBL" id="RJVU01030786">
    <property type="protein sequence ID" value="ROL48368.1"/>
    <property type="molecule type" value="Genomic_DNA"/>
</dbReference>
<sequence length="270" mass="28485">MKVRVLAESQGGVGGTDQAGSGRSGVLADCQGGAGGTDQAGSGRSGVLADCQGGARGTDLVGVNGSDGLGGGRAGQGCSVAISGRADCSGTAAGCWGLLWAVVTRPYVRSPSTQSCQDIKDKDSFLGHVRTQRGGVRLQNLWGGLQANSGLWNSLRALRDGTPFPLSPSFRMVYQVLVNFNYSKNKVLEVADSLEEFNKTTIRELKEKLKQKIPGAPDLDLLRVIFGRDPLEDHQTLEFYIIKHLSLLLFLMKMPGGGGGGTDMIYAFTC</sequence>
<dbReference type="InterPro" id="IPR000626">
    <property type="entry name" value="Ubiquitin-like_dom"/>
</dbReference>
<dbReference type="OrthoDB" id="428577at2759"/>
<organism evidence="3 4">
    <name type="scientific">Anabarilius grahami</name>
    <name type="common">Kanglang fish</name>
    <name type="synonym">Barilius grahami</name>
    <dbReference type="NCBI Taxonomy" id="495550"/>
    <lineage>
        <taxon>Eukaryota</taxon>
        <taxon>Metazoa</taxon>
        <taxon>Chordata</taxon>
        <taxon>Craniata</taxon>
        <taxon>Vertebrata</taxon>
        <taxon>Euteleostomi</taxon>
        <taxon>Actinopterygii</taxon>
        <taxon>Neopterygii</taxon>
        <taxon>Teleostei</taxon>
        <taxon>Ostariophysi</taxon>
        <taxon>Cypriniformes</taxon>
        <taxon>Xenocyprididae</taxon>
        <taxon>Xenocypridinae</taxon>
        <taxon>Xenocypridinae incertae sedis</taxon>
        <taxon>Anabarilius</taxon>
    </lineage>
</organism>
<dbReference type="InterPro" id="IPR029071">
    <property type="entry name" value="Ubiquitin-like_domsf"/>
</dbReference>
<evidence type="ECO:0000259" key="2">
    <source>
        <dbReference type="PROSITE" id="PS50053"/>
    </source>
</evidence>
<evidence type="ECO:0000313" key="3">
    <source>
        <dbReference type="EMBL" id="ROL48368.1"/>
    </source>
</evidence>
<dbReference type="Proteomes" id="UP000281406">
    <property type="component" value="Unassembled WGS sequence"/>
</dbReference>
<dbReference type="CDD" id="cd17039">
    <property type="entry name" value="Ubl_ubiquitin_like"/>
    <property type="match status" value="1"/>
</dbReference>
<dbReference type="PROSITE" id="PS50053">
    <property type="entry name" value="UBIQUITIN_2"/>
    <property type="match status" value="1"/>
</dbReference>
<dbReference type="Gene3D" id="3.10.20.90">
    <property type="entry name" value="Phosphatidylinositol 3-kinase Catalytic Subunit, Chain A, domain 1"/>
    <property type="match status" value="1"/>
</dbReference>
<feature type="region of interest" description="Disordered" evidence="1">
    <location>
        <begin position="1"/>
        <end position="23"/>
    </location>
</feature>
<comment type="caution">
    <text evidence="3">The sequence shown here is derived from an EMBL/GenBank/DDBJ whole genome shotgun (WGS) entry which is preliminary data.</text>
</comment>
<keyword evidence="4" id="KW-1185">Reference proteome</keyword>
<accession>A0A3N0YRR0</accession>